<reference evidence="1" key="5">
    <citation type="submission" date="2025-09" db="UniProtKB">
        <authorList>
            <consortium name="Ensembl"/>
        </authorList>
    </citation>
    <scope>IDENTIFICATION</scope>
</reference>
<dbReference type="VEuPathDB" id="HostDB:ENSG00000176732"/>
<evidence type="ECO:0000313" key="1">
    <source>
        <dbReference type="Ensembl" id="ENSP00000393504.1"/>
    </source>
</evidence>
<reference evidence="1 2" key="1">
    <citation type="journal article" date="2001" name="Nature">
        <title>Initial sequencing and analysis of the human genome.</title>
        <authorList>
            <consortium name="International Human Genome Sequencing Consortium"/>
            <person name="Lander E.S."/>
            <person name="Linton L.M."/>
            <person name="Birren B."/>
            <person name="Nusbaum C."/>
            <person name="Zody M.C."/>
            <person name="Baldwin J."/>
            <person name="Devon K."/>
            <person name="Dewar K."/>
            <person name="Doyle M."/>
            <person name="FitzHugh W."/>
            <person name="Funke R."/>
            <person name="Gage D."/>
            <person name="Harris K."/>
            <person name="Heaford A."/>
            <person name="Howland J."/>
            <person name="Kann L."/>
            <person name="Lehoczky J."/>
            <person name="LeVine R."/>
            <person name="McEwan P."/>
            <person name="McKernan K."/>
            <person name="Meldrim J."/>
            <person name="Mesirov J.P."/>
            <person name="Miranda C."/>
            <person name="Morris W."/>
            <person name="Naylor J."/>
            <person name="Raymond C."/>
            <person name="Rosetti M."/>
            <person name="Santos R."/>
            <person name="Sheridan A."/>
            <person name="Sougnez C."/>
            <person name="Stange-Thomann N."/>
            <person name="Stojanovic N."/>
            <person name="Subramanian A."/>
            <person name="Wyman D."/>
            <person name="Rogers J."/>
            <person name="Sulston J."/>
            <person name="Ainscough R."/>
            <person name="Beck S."/>
            <person name="Bentley D."/>
            <person name="Burton J."/>
            <person name="Clee C."/>
            <person name="Carter N."/>
            <person name="Coulson A."/>
            <person name="Deadman R."/>
            <person name="Deloukas P."/>
            <person name="Dunham A."/>
            <person name="Dunham I."/>
            <person name="Durbin R."/>
            <person name="French L."/>
            <person name="Grafham D."/>
            <person name="Gregory S."/>
            <person name="Hubbard T."/>
            <person name="Humphray S."/>
            <person name="Hunt A."/>
            <person name="Jones M."/>
            <person name="Lloyd C."/>
            <person name="McMurray A."/>
            <person name="Matthews L."/>
            <person name="Mercer S."/>
            <person name="Milne S."/>
            <person name="Mullikin J.C."/>
            <person name="Mungall A."/>
            <person name="Plumb R."/>
            <person name="Ross M."/>
            <person name="Shownkeen R."/>
            <person name="Sims S."/>
            <person name="Waterston R.H."/>
            <person name="Wilson R.K."/>
            <person name="Hillier L.W."/>
            <person name="McPherson J.D."/>
            <person name="Marra M.A."/>
            <person name="Mardis E.R."/>
            <person name="Fulton L.A."/>
            <person name="Chinwalla A.T."/>
            <person name="Pepin K.H."/>
            <person name="Gish W.R."/>
            <person name="Chissoe S.L."/>
            <person name="Wendl M.C."/>
            <person name="Delehaunty K.D."/>
            <person name="Miner T.L."/>
            <person name="Delehaunty A."/>
            <person name="Kramer J.B."/>
            <person name="Cook L.L."/>
            <person name="Fulton R.S."/>
            <person name="Johnson D.L."/>
            <person name="Minx P.J."/>
            <person name="Clifton S.W."/>
            <person name="Hawkins T."/>
            <person name="Branscomb E."/>
            <person name="Predki P."/>
            <person name="Richardson P."/>
            <person name="Wenning S."/>
            <person name="Slezak T."/>
            <person name="Doggett N."/>
            <person name="Cheng J.F."/>
            <person name="Olsen A."/>
            <person name="Lucas S."/>
            <person name="Elkin C."/>
            <person name="Uberbacher E."/>
            <person name="Frazier M."/>
            <person name="Gibbs R.A."/>
            <person name="Muzny D.M."/>
            <person name="Scherer S.E."/>
            <person name="Bouck J.B."/>
            <person name="Sodergren E.J."/>
            <person name="Worley K.C."/>
            <person name="Rives C.M."/>
            <person name="Gorrell J.H."/>
            <person name="Metzker M.L."/>
            <person name="Naylor S.L."/>
            <person name="Kucherlapati R.S."/>
            <person name="Nelson D.L."/>
            <person name="Weinstock G.M."/>
            <person name="Sakaki Y."/>
            <person name="Fujiyama A."/>
            <person name="Hattori M."/>
            <person name="Yada T."/>
            <person name="Toyoda A."/>
            <person name="Itoh T."/>
            <person name="Kawagoe C."/>
            <person name="Watanabe H."/>
            <person name="Totoki Y."/>
            <person name="Taylor T."/>
            <person name="Weissenbach J."/>
            <person name="Heilig R."/>
            <person name="Saurin W."/>
            <person name="Artiguenave F."/>
            <person name="Brottier P."/>
            <person name="Bruls T."/>
            <person name="Pelletier E."/>
            <person name="Robert C."/>
            <person name="Wincker P."/>
            <person name="Smith D.R."/>
            <person name="Doucette-Stamm L."/>
            <person name="Rubenfield M."/>
            <person name="Weinstock K."/>
            <person name="Lee H.M."/>
            <person name="Dubois J."/>
            <person name="Rosenthal A."/>
            <person name="Platzer M."/>
            <person name="Nyakatura G."/>
            <person name="Taudien S."/>
            <person name="Rump A."/>
            <person name="Yang H."/>
            <person name="Yu J."/>
            <person name="Wang J."/>
            <person name="Huang G."/>
            <person name="Gu J."/>
            <person name="Hood L."/>
            <person name="Rowen L."/>
            <person name="Madan A."/>
            <person name="Qin S."/>
            <person name="Davis R.W."/>
            <person name="Federspiel N.A."/>
            <person name="Abola A.P."/>
            <person name="Proctor M.J."/>
            <person name="Myers R.M."/>
            <person name="Schmutz J."/>
            <person name="Dickson M."/>
            <person name="Grimwood J."/>
            <person name="Cox D.R."/>
            <person name="Olson M.V."/>
            <person name="Kaul R."/>
            <person name="Raymond C."/>
            <person name="Shimizu N."/>
            <person name="Kawasaki K."/>
            <person name="Minoshima S."/>
            <person name="Evans G.A."/>
            <person name="Athanasiou M."/>
            <person name="Schultz R."/>
            <person name="Roe B.A."/>
            <person name="Chen F."/>
            <person name="Pan H."/>
            <person name="Ramser J."/>
            <person name="Lehrach H."/>
            <person name="Reinhardt R."/>
            <person name="McCombie W.R."/>
            <person name="de la Bastide M."/>
            <person name="Dedhia N."/>
            <person name="Blocker H."/>
            <person name="Hornischer K."/>
            <person name="Nordsiek G."/>
            <person name="Agarwala R."/>
            <person name="Aravind L."/>
            <person name="Bailey J.A."/>
            <person name="Bateman A."/>
            <person name="Batzoglou S."/>
            <person name="Birney E."/>
            <person name="Bork P."/>
            <person name="Brown D.G."/>
            <person name="Burge C.B."/>
            <person name="Cerutti L."/>
            <person name="Chen H.C."/>
            <person name="Church D."/>
            <person name="Clamp M."/>
            <person name="Copley R.R."/>
            <person name="Doerks T."/>
            <person name="Eddy S.R."/>
            <person name="Eichler E.E."/>
            <person name="Furey T.S."/>
            <person name="Galagan J."/>
            <person name="Gilbert J.G."/>
            <person name="Harmon C."/>
            <person name="Hayashizaki Y."/>
            <person name="Haussler D."/>
            <person name="Hermjakob H."/>
            <person name="Hokamp K."/>
            <person name="Jang W."/>
            <person name="Johnson L.S."/>
            <person name="Jones T.A."/>
            <person name="Kasif S."/>
            <person name="Kaspryzk A."/>
            <person name="Kennedy S."/>
            <person name="Kent W.J."/>
            <person name="Kitts P."/>
            <person name="Koonin E.V."/>
            <person name="Korf I."/>
            <person name="Kulp D."/>
            <person name="Lancet D."/>
            <person name="Lowe T.M."/>
            <person name="McLysaght A."/>
            <person name="Mikkelsen T."/>
            <person name="Moran J.V."/>
            <person name="Mulder N."/>
            <person name="Pollara V.J."/>
            <person name="Ponting C.P."/>
            <person name="Schuler G."/>
            <person name="Schultz J."/>
            <person name="Slater G."/>
            <person name="Smit A.F."/>
            <person name="Stupka E."/>
            <person name="Szustakowski J."/>
            <person name="Thierry-Mieg D."/>
            <person name="Thierry-Mieg J."/>
            <person name="Wagner L."/>
            <person name="Wallis J."/>
            <person name="Wheeler R."/>
            <person name="Williams A."/>
            <person name="Wolf Y.I."/>
            <person name="Wolfe K.H."/>
            <person name="Yang S.P."/>
            <person name="Yeh R.F."/>
            <person name="Collins F."/>
            <person name="Guyer M.S."/>
            <person name="Peterson J."/>
            <person name="Felsenfeld A."/>
            <person name="Wetterstrand K.A."/>
            <person name="Patrinos A."/>
            <person name="Morgan M.J."/>
            <person name="de Jong P."/>
            <person name="Catanese J.J."/>
            <person name="Osoegawa K."/>
            <person name="Shizuya H."/>
            <person name="Choi S."/>
            <person name="Chen Y.J."/>
        </authorList>
    </citation>
    <scope>NUCLEOTIDE SEQUENCE [LARGE SCALE GENOMIC DNA]</scope>
</reference>
<keyword evidence="2" id="KW-1185">Reference proteome</keyword>
<reference evidence="1" key="4">
    <citation type="submission" date="2025-08" db="UniProtKB">
        <authorList>
            <consortium name="Ensembl"/>
        </authorList>
    </citation>
    <scope>IDENTIFICATION</scope>
</reference>
<name>A0A1D5RMN8_HUMAN</name>
<evidence type="ECO:0000313" key="2">
    <source>
        <dbReference type="Proteomes" id="UP000005640"/>
    </source>
</evidence>
<dbReference type="Ensembl" id="ENST00000436622.1">
    <property type="protein sequence ID" value="ENSP00000393504.1"/>
    <property type="gene ID" value="ENSG00000176732.8"/>
</dbReference>
<reference evidence="1 2" key="3">
    <citation type="journal article" date="2005" name="Nature">
        <title>Generation and annotation of the DNA sequences of human chromosomes 2 and 4.</title>
        <authorList>
            <person name="Hillier L.W."/>
            <person name="Graves T.A."/>
            <person name="Fulton R.S."/>
            <person name="Fulton L.A."/>
            <person name="Pepin K.H."/>
            <person name="Minx P."/>
            <person name="Wagner-McPherson C."/>
            <person name="Layman D."/>
            <person name="Wylie K."/>
            <person name="Sekhon M."/>
            <person name="Becker M.C."/>
            <person name="Fewell G.A."/>
            <person name="Delehaunty K.D."/>
            <person name="Miner T.L."/>
            <person name="Nash W.E."/>
            <person name="Kremitzki C."/>
            <person name="Oddy L."/>
            <person name="Du H."/>
            <person name="Sun H."/>
            <person name="Bradshaw-Cordum H."/>
            <person name="Ali J."/>
            <person name="Carter J."/>
            <person name="Cordes M."/>
            <person name="Harris A."/>
            <person name="Isak A."/>
            <person name="van Brunt A."/>
            <person name="Nguyen C."/>
            <person name="Du F."/>
            <person name="Courtney L."/>
            <person name="Kalicki J."/>
            <person name="Ozersky P."/>
            <person name="Abbott S."/>
            <person name="Armstrong J."/>
            <person name="Belter E.A."/>
            <person name="Caruso L."/>
            <person name="Cedroni M."/>
            <person name="Cotton M."/>
            <person name="Davidson T."/>
            <person name="Desai A."/>
            <person name="Elliott G."/>
            <person name="Erb T."/>
            <person name="Fronick C."/>
            <person name="Gaige T."/>
            <person name="Haakenson W."/>
            <person name="Haglund K."/>
            <person name="Holmes A."/>
            <person name="Harkins R."/>
            <person name="Kim K."/>
            <person name="Kruchowski S.S."/>
            <person name="Strong C.M."/>
            <person name="Grewal N."/>
            <person name="Goyea E."/>
            <person name="Hou S."/>
            <person name="Levy A."/>
            <person name="Martinka S."/>
            <person name="Mead K."/>
            <person name="McLellan M.D."/>
            <person name="Meyer R."/>
            <person name="Randall-Maher J."/>
            <person name="Tomlinson C."/>
            <person name="Dauphin-Kohlberg S."/>
            <person name="Kozlowicz-Reilly A."/>
            <person name="Shah N."/>
            <person name="Swearengen-Shahid S."/>
            <person name="Snider J."/>
            <person name="Strong J.T."/>
            <person name="Thompson J."/>
            <person name="Yoakum M."/>
            <person name="Leonard S."/>
            <person name="Pearman C."/>
            <person name="Trani L."/>
            <person name="Radionenko M."/>
            <person name="Waligorski J.E."/>
            <person name="Wang C."/>
            <person name="Rock S.M."/>
            <person name="Tin-Wollam A.M."/>
            <person name="Maupin R."/>
            <person name="Latreille P."/>
            <person name="Wendl M.C."/>
            <person name="Yang S.P."/>
            <person name="Pohl C."/>
            <person name="Wallis J.W."/>
            <person name="Spieth J."/>
            <person name="Bieri T.A."/>
            <person name="Berkowicz N."/>
            <person name="Nelson J.O."/>
            <person name="Osborne J."/>
            <person name="Ding L."/>
            <person name="Meyer R."/>
            <person name="Sabo A."/>
            <person name="Shotland Y."/>
            <person name="Sinha P."/>
            <person name="Wohldmann P.E."/>
            <person name="Cook L.L."/>
            <person name="Hickenbotham M.T."/>
            <person name="Eldred J."/>
            <person name="Williams D."/>
            <person name="Jones T.A."/>
            <person name="She X."/>
            <person name="Ciccarelli F.D."/>
            <person name="Izaurralde E."/>
            <person name="Taylor J."/>
            <person name="Schmutz J."/>
            <person name="Myers R.M."/>
            <person name="Cox D.R."/>
            <person name="Huang X."/>
            <person name="McPherson J.D."/>
            <person name="Mardis E.R."/>
            <person name="Clifton S.W."/>
            <person name="Warren W.C."/>
            <person name="Chinwalla A.T."/>
            <person name="Eddy S.R."/>
            <person name="Marra M.A."/>
            <person name="Ovcharenko I."/>
            <person name="Furey T.S."/>
            <person name="Miller W."/>
            <person name="Eichler E.E."/>
            <person name="Bork P."/>
            <person name="Suyama M."/>
            <person name="Torrents D."/>
            <person name="Waterston R.H."/>
            <person name="Wilson R.K."/>
        </authorList>
    </citation>
    <scope>NUCLEOTIDE SEQUENCE [LARGE SCALE GENOMIC DNA]</scope>
</reference>
<feature type="non-terminal residue" evidence="1">
    <location>
        <position position="9"/>
    </location>
</feature>
<gene>
    <name evidence="1" type="primary">PFN4</name>
</gene>
<dbReference type="ExpressionAtlas" id="A0A1D5RMN8">
    <property type="expression patterns" value="baseline and differential"/>
</dbReference>
<reference evidence="1 2" key="2">
    <citation type="journal article" date="2004" name="Nature">
        <title>Finishing the euchromatic sequence of the human genome.</title>
        <authorList>
            <consortium name="International Human Genome Sequencing Consortium"/>
        </authorList>
    </citation>
    <scope>NUCLEOTIDE SEQUENCE [LARGE SCALE GENOMIC DNA]</scope>
</reference>
<dbReference type="HGNC" id="HGNC:31103">
    <property type="gene designation" value="PFN4"/>
</dbReference>
<accession>A0A1D5RMN8</accession>
<dbReference type="Ensembl" id="ENST00000436622.1">
    <property type="protein sequence ID" value="ENSP00000393504.1"/>
    <property type="gene ID" value="ENSG00000176732.7"/>
</dbReference>
<dbReference type="Antibodypedia" id="27446">
    <property type="antibodies" value="47 antibodies from 15 providers"/>
</dbReference>
<proteinExistence type="predicted"/>
<dbReference type="GeneTree" id="ENSGT00390000017067"/>
<protein>
    <submittedName>
        <fullName evidence="1">Profilin family member 4</fullName>
    </submittedName>
</protein>
<dbReference type="Proteomes" id="UP000005640">
    <property type="component" value="Chromosome 2"/>
</dbReference>
<dbReference type="EMBL" id="AC008073">
    <property type="status" value="NOT_ANNOTATED_CDS"/>
    <property type="molecule type" value="Genomic_DNA"/>
</dbReference>
<sequence length="9" mass="1041">MSHLQSLLL</sequence>
<dbReference type="OrthoDB" id="421374at2759"/>
<dbReference type="OpenTargets" id="ENSG00000176732"/>
<dbReference type="Bgee" id="ENSG00000176732">
    <property type="expression patterns" value="Expressed in left testis and 101 other cell types or tissues"/>
</dbReference>
<organism evidence="1 2">
    <name type="scientific">Homo sapiens</name>
    <name type="common">Human</name>
    <dbReference type="NCBI Taxonomy" id="9606"/>
    <lineage>
        <taxon>Eukaryota</taxon>
        <taxon>Metazoa</taxon>
        <taxon>Chordata</taxon>
        <taxon>Craniata</taxon>
        <taxon>Vertebrata</taxon>
        <taxon>Euteleostomi</taxon>
        <taxon>Mammalia</taxon>
        <taxon>Eutheria</taxon>
        <taxon>Euarchontoglires</taxon>
        <taxon>Primates</taxon>
        <taxon>Haplorrhini</taxon>
        <taxon>Catarrhini</taxon>
        <taxon>Hominidae</taxon>
        <taxon>Homo</taxon>
    </lineage>
</organism>